<dbReference type="Proteomes" id="UP000489600">
    <property type="component" value="Unassembled WGS sequence"/>
</dbReference>
<gene>
    <name evidence="1" type="ORF">ANE_LOCUS15936</name>
</gene>
<name>A0A565BVS3_9BRAS</name>
<dbReference type="EMBL" id="CABITT030000005">
    <property type="protein sequence ID" value="VVB05492.1"/>
    <property type="molecule type" value="Genomic_DNA"/>
</dbReference>
<accession>A0A565BVS3</accession>
<protein>
    <submittedName>
        <fullName evidence="1">Uncharacterized protein</fullName>
    </submittedName>
</protein>
<evidence type="ECO:0000313" key="1">
    <source>
        <dbReference type="EMBL" id="VVB05492.1"/>
    </source>
</evidence>
<evidence type="ECO:0000313" key="2">
    <source>
        <dbReference type="Proteomes" id="UP000489600"/>
    </source>
</evidence>
<comment type="caution">
    <text evidence="1">The sequence shown here is derived from an EMBL/GenBank/DDBJ whole genome shotgun (WGS) entry which is preliminary data.</text>
</comment>
<reference evidence="1" key="1">
    <citation type="submission" date="2019-07" db="EMBL/GenBank/DDBJ databases">
        <authorList>
            <person name="Dittberner H."/>
        </authorList>
    </citation>
    <scope>NUCLEOTIDE SEQUENCE [LARGE SCALE GENOMIC DNA]</scope>
</reference>
<keyword evidence="2" id="KW-1185">Reference proteome</keyword>
<proteinExistence type="predicted"/>
<sequence length="73" mass="7945">MRQGPFDKVLEGLSSTGITCPRIKFQSGSAKAFCLLFIKSGSGQASWIQGLRVRPKYSLFVRAGLAHYAILLA</sequence>
<dbReference type="AlphaFoldDB" id="A0A565BVS3"/>
<organism evidence="1 2">
    <name type="scientific">Arabis nemorensis</name>
    <dbReference type="NCBI Taxonomy" id="586526"/>
    <lineage>
        <taxon>Eukaryota</taxon>
        <taxon>Viridiplantae</taxon>
        <taxon>Streptophyta</taxon>
        <taxon>Embryophyta</taxon>
        <taxon>Tracheophyta</taxon>
        <taxon>Spermatophyta</taxon>
        <taxon>Magnoliopsida</taxon>
        <taxon>eudicotyledons</taxon>
        <taxon>Gunneridae</taxon>
        <taxon>Pentapetalae</taxon>
        <taxon>rosids</taxon>
        <taxon>malvids</taxon>
        <taxon>Brassicales</taxon>
        <taxon>Brassicaceae</taxon>
        <taxon>Arabideae</taxon>
        <taxon>Arabis</taxon>
    </lineage>
</organism>